<keyword evidence="2" id="KW-0808">Transferase</keyword>
<proteinExistence type="predicted"/>
<name>A0A1B8XYB3_XENTR</name>
<evidence type="ECO:0000313" key="13">
    <source>
        <dbReference type="EMBL" id="OCA15624.1"/>
    </source>
</evidence>
<gene>
    <name evidence="13" type="ORF">XENTR_v900295953mg</name>
</gene>
<dbReference type="PROSITE" id="PS50908">
    <property type="entry name" value="RWD"/>
    <property type="match status" value="1"/>
</dbReference>
<dbReference type="CDD" id="cd20354">
    <property type="entry name" value="Rcat_RBR_RNF14"/>
    <property type="match status" value="1"/>
</dbReference>
<dbReference type="InterPro" id="IPR031128">
    <property type="entry name" value="RNF14_RING-HC_Zfn"/>
</dbReference>
<dbReference type="FunFam" id="3.10.110.10:FF:000049">
    <property type="entry name" value="RBR-type E3 ubiquitin transferase"/>
    <property type="match status" value="1"/>
</dbReference>
<dbReference type="InterPro" id="IPR013083">
    <property type="entry name" value="Znf_RING/FYVE/PHD"/>
</dbReference>
<dbReference type="EMBL" id="KV460778">
    <property type="protein sequence ID" value="OCA15624.1"/>
    <property type="molecule type" value="Genomic_DNA"/>
</dbReference>
<dbReference type="CDD" id="cd16628">
    <property type="entry name" value="RING-HC_RBR_RNF14"/>
    <property type="match status" value="1"/>
</dbReference>
<feature type="non-terminal residue" evidence="13">
    <location>
        <position position="1"/>
    </location>
</feature>
<dbReference type="InterPro" id="IPR006575">
    <property type="entry name" value="RWD_dom"/>
</dbReference>
<organism evidence="13">
    <name type="scientific">Xenopus tropicalis</name>
    <name type="common">Western clawed frog</name>
    <name type="synonym">Silurana tropicalis</name>
    <dbReference type="NCBI Taxonomy" id="8364"/>
    <lineage>
        <taxon>Eukaryota</taxon>
        <taxon>Metazoa</taxon>
        <taxon>Chordata</taxon>
        <taxon>Craniata</taxon>
        <taxon>Vertebrata</taxon>
        <taxon>Euteleostomi</taxon>
        <taxon>Amphibia</taxon>
        <taxon>Batrachia</taxon>
        <taxon>Anura</taxon>
        <taxon>Pipoidea</taxon>
        <taxon>Pipidae</taxon>
        <taxon>Xenopodinae</taxon>
        <taxon>Xenopus</taxon>
        <taxon>Silurana</taxon>
    </lineage>
</organism>
<dbReference type="FunFam" id="1.20.120.1750:FF:000057">
    <property type="entry name" value="RBR-type E3 ubiquitin transferase"/>
    <property type="match status" value="1"/>
</dbReference>
<dbReference type="Gene3D" id="3.10.110.10">
    <property type="entry name" value="Ubiquitin Conjugating Enzyme"/>
    <property type="match status" value="1"/>
</dbReference>
<dbReference type="GO" id="GO:0004842">
    <property type="term" value="F:ubiquitin-protein transferase activity"/>
    <property type="evidence" value="ECO:0007669"/>
    <property type="project" value="InterPro"/>
</dbReference>
<feature type="non-terminal residue" evidence="13">
    <location>
        <position position="679"/>
    </location>
</feature>
<evidence type="ECO:0000259" key="10">
    <source>
        <dbReference type="PROSITE" id="PS50089"/>
    </source>
</evidence>
<feature type="domain" description="RWD" evidence="11">
    <location>
        <begin position="178"/>
        <end position="304"/>
    </location>
</feature>
<reference evidence="13" key="3">
    <citation type="submission" date="2016-05" db="EMBL/GenBank/DDBJ databases">
        <title>WGS assembly of Xenopus tropicalis.</title>
        <authorList>
            <person name="Sessions A."/>
            <person name="Jenkins J."/>
            <person name="Mitros T."/>
            <person name="Lyons J.T."/>
            <person name="Dichmann D.S."/>
            <person name="Robert J."/>
            <person name="Harland R.M."/>
            <person name="Rokhsar D.S."/>
        </authorList>
    </citation>
    <scope>NUCLEOTIDE SEQUENCE</scope>
    <source>
        <strain evidence="13">Nigerian</strain>
    </source>
</reference>
<evidence type="ECO:0000256" key="1">
    <source>
        <dbReference type="ARBA" id="ARBA00004906"/>
    </source>
</evidence>
<dbReference type="Pfam" id="PF05773">
    <property type="entry name" value="RWD"/>
    <property type="match status" value="1"/>
</dbReference>
<dbReference type="InterPro" id="IPR016135">
    <property type="entry name" value="UBQ-conjugating_enzyme/RWD"/>
</dbReference>
<reference evidence="13" key="2">
    <citation type="journal article" date="2010" name="Science">
        <title>The genome of the Western clawed frog Xenopus tropicalis.</title>
        <authorList>
            <person name="Hellsten U."/>
            <person name="Harland R.M."/>
            <person name="Gilchrist M.J."/>
            <person name="Hendrix D."/>
            <person name="Jurka J."/>
            <person name="Kapitonov V."/>
            <person name="Ovcharenko I."/>
            <person name="Putnam N.H."/>
            <person name="Shu S."/>
            <person name="Taher L."/>
            <person name="Blitz I.L."/>
            <person name="Blumberg B."/>
            <person name="Dichmann D.S."/>
            <person name="Dubchak I."/>
            <person name="Amaya E."/>
            <person name="Detter J.C."/>
            <person name="Fletcher R."/>
            <person name="Gerhard D.S."/>
            <person name="Goodstein D."/>
            <person name="Graves T."/>
            <person name="Grigoriev I.V."/>
            <person name="Grimwood J."/>
            <person name="Kawashima T."/>
            <person name="Lindquist E."/>
            <person name="Lucas S.M."/>
            <person name="Mead P.E."/>
            <person name="Mitros T."/>
            <person name="Ogino H."/>
            <person name="Ohta Y."/>
            <person name="Poliakov A.V."/>
            <person name="Pollet N."/>
            <person name="Robert J."/>
            <person name="Salamov A."/>
            <person name="Sater A.K."/>
            <person name="Schmutz J."/>
            <person name="Terry A."/>
            <person name="Vize P.D."/>
            <person name="Warren W.C."/>
            <person name="Wells D."/>
            <person name="Wills A."/>
            <person name="Wilson R.K."/>
            <person name="Zimmerman L.B."/>
            <person name="Zorn A.M."/>
            <person name="Grainger R."/>
            <person name="Grammer T."/>
            <person name="Khokha M.K."/>
            <person name="Richardson P.M."/>
            <person name="Rokhsar D.S."/>
        </authorList>
    </citation>
    <scope>NUCLEOTIDE SEQUENCE [LARGE SCALE GENOMIC DNA]</scope>
    <source>
        <strain evidence="13">Nigerian</strain>
    </source>
</reference>
<dbReference type="GO" id="GO:0016567">
    <property type="term" value="P:protein ubiquitination"/>
    <property type="evidence" value="ECO:0007669"/>
    <property type="project" value="InterPro"/>
</dbReference>
<evidence type="ECO:0000256" key="8">
    <source>
        <dbReference type="PROSITE-ProRule" id="PRU00175"/>
    </source>
</evidence>
<feature type="region of interest" description="Disordered" evidence="9">
    <location>
        <begin position="142"/>
        <end position="172"/>
    </location>
</feature>
<dbReference type="SUPFAM" id="SSF54495">
    <property type="entry name" value="UBC-like"/>
    <property type="match status" value="1"/>
</dbReference>
<dbReference type="GO" id="GO:0008270">
    <property type="term" value="F:zinc ion binding"/>
    <property type="evidence" value="ECO:0007669"/>
    <property type="project" value="UniProtKB-KW"/>
</dbReference>
<comment type="pathway">
    <text evidence="1">Protein modification; protein ubiquitination.</text>
</comment>
<dbReference type="Pfam" id="PF22191">
    <property type="entry name" value="IBR_1"/>
    <property type="match status" value="1"/>
</dbReference>
<feature type="domain" description="RING-type" evidence="12">
    <location>
        <begin position="1"/>
        <end position="101"/>
    </location>
</feature>
<dbReference type="PROSITE" id="PS00518">
    <property type="entry name" value="ZF_RING_1"/>
    <property type="match status" value="1"/>
</dbReference>
<dbReference type="SUPFAM" id="SSF57850">
    <property type="entry name" value="RING/U-box"/>
    <property type="match status" value="2"/>
</dbReference>
<keyword evidence="4" id="KW-0677">Repeat</keyword>
<evidence type="ECO:0000259" key="11">
    <source>
        <dbReference type="PROSITE" id="PS50908"/>
    </source>
</evidence>
<keyword evidence="6" id="KW-0833">Ubl conjugation pathway</keyword>
<evidence type="ECO:0000256" key="3">
    <source>
        <dbReference type="ARBA" id="ARBA00022723"/>
    </source>
</evidence>
<dbReference type="AlphaFoldDB" id="A0A1B8XYB3"/>
<dbReference type="PROSITE" id="PS50089">
    <property type="entry name" value="ZF_RING_2"/>
    <property type="match status" value="1"/>
</dbReference>
<evidence type="ECO:0000256" key="5">
    <source>
        <dbReference type="ARBA" id="ARBA00022771"/>
    </source>
</evidence>
<dbReference type="CDD" id="cd23820">
    <property type="entry name" value="RWD_RNF14"/>
    <property type="match status" value="1"/>
</dbReference>
<keyword evidence="3" id="KW-0479">Metal-binding</keyword>
<sequence>KLLLVRDEYLEADAAGKKLLERRYGKNVIVKAVEMRSFEWLEKNSKCCPSCRANVEKIDGCNRMFCTRCNKNFCWLCLAVLSNGDPYDHFNSSSSGCFNLTAYRSGKAQSVLSVAEMIKLHIVLFLHQQERLCSTVRLERFHPPPSSRSAEQREGSKIAAPNLHRQPMAREDKEAQEDELLALASIYSEDEFKRSETAPGGEICVCLDLPPNFSVAIKGDCASNEYMGSFESIVSFLPPIILNFELPPGYPSTDPPAFTLSCKWLSPSQLVLLCQHLDDLWEEYAGGVVLFAWMQFLKEGTLEYLKINSPYEIQLCEFGSQCIKNNSGISDSCSATGPAEAVIWDKRVIQDVESVTTLIDCILDFNEAQQKKCFDSKSYMCNICFLEKLGSECTHFKDCQHVYCNACLKDYYTVQIQDGQVQALNCPEPKCSSVATPAQFLFSRHIETSLNNLISLTRVSIISCYQSLNELVKDLHPVACASAKKLKKSEEPSRLSKLVQGPEMQPLQLARWYILQAEEAAFQDPMDKRMETILKKSFTKTVSILRPAVIFTDLACTVRHWAQELACKPPSSSHHLTSELELHLTILSNAVMDIGRLVVNAAASLVMAQRALWLHHRLLALKFTRVSLFGPDLKQMIMDIMGGKVLFKLKGKSIGWTSLLVNSLEDVLSLNLSELYIDL</sequence>
<dbReference type="Gene3D" id="3.30.40.10">
    <property type="entry name" value="Zinc/RING finger domain, C3HC4 (zinc finger)"/>
    <property type="match status" value="1"/>
</dbReference>
<dbReference type="FunFam" id="1.10.287.3160:FF:000002">
    <property type="match status" value="1"/>
</dbReference>
<keyword evidence="7" id="KW-0862">Zinc</keyword>
<dbReference type="PROSITE" id="PS51873">
    <property type="entry name" value="TRIAD"/>
    <property type="match status" value="1"/>
</dbReference>
<evidence type="ECO:0000256" key="6">
    <source>
        <dbReference type="ARBA" id="ARBA00022786"/>
    </source>
</evidence>
<dbReference type="InterPro" id="IPR047548">
    <property type="entry name" value="Rcat_RBR_RNF14"/>
</dbReference>
<evidence type="ECO:0000256" key="4">
    <source>
        <dbReference type="ARBA" id="ARBA00022737"/>
    </source>
</evidence>
<evidence type="ECO:0000256" key="7">
    <source>
        <dbReference type="ARBA" id="ARBA00022833"/>
    </source>
</evidence>
<dbReference type="SMART" id="SM00591">
    <property type="entry name" value="RWD"/>
    <property type="match status" value="1"/>
</dbReference>
<evidence type="ECO:0000256" key="9">
    <source>
        <dbReference type="SAM" id="MobiDB-lite"/>
    </source>
</evidence>
<dbReference type="PANTHER" id="PTHR11685">
    <property type="entry name" value="RBR FAMILY RING FINGER AND IBR DOMAIN-CONTAINING"/>
    <property type="match status" value="1"/>
</dbReference>
<reference evidence="13" key="1">
    <citation type="submission" date="2009-11" db="EMBL/GenBank/DDBJ databases">
        <authorList>
            <consortium name="US DOE Joint Genome Institute (JGI-PGF)"/>
            <person name="Ottilar R."/>
            <person name="Schmutz J."/>
            <person name="Salamov A."/>
            <person name="Cheng J.F."/>
            <person name="Lucas S."/>
            <person name="Pitluck S."/>
            <person name="Gundlach H."/>
            <person name="Guo Y."/>
            <person name="Haberer G."/>
            <person name="Nasrallah J."/>
            <person name="Mayer K.F.X."/>
            <person name="van de Peer Y."/>
            <person name="Weigel D."/>
            <person name="Grigoriev I.V."/>
        </authorList>
    </citation>
    <scope>NUCLEOTIDE SEQUENCE</scope>
    <source>
        <strain evidence="13">Nigerian</strain>
    </source>
</reference>
<accession>A0A1B8XYB3</accession>
<protein>
    <submittedName>
        <fullName evidence="13">Uncharacterized protein</fullName>
    </submittedName>
</protein>
<feature type="domain" description="RING-type" evidence="10">
    <location>
        <begin position="381"/>
        <end position="430"/>
    </location>
</feature>
<dbReference type="InterPro" id="IPR031127">
    <property type="entry name" value="E3_UB_ligase_RBR"/>
</dbReference>
<dbReference type="InterPro" id="IPR044066">
    <property type="entry name" value="TRIAD_supradom"/>
</dbReference>
<dbReference type="Gene3D" id="1.10.287.3160">
    <property type="match status" value="1"/>
</dbReference>
<keyword evidence="5 8" id="KW-0863">Zinc-finger</keyword>
<evidence type="ECO:0000259" key="12">
    <source>
        <dbReference type="PROSITE" id="PS51873"/>
    </source>
</evidence>
<evidence type="ECO:0000256" key="2">
    <source>
        <dbReference type="ARBA" id="ARBA00022679"/>
    </source>
</evidence>
<dbReference type="FunFam" id="3.30.40.10:FF:001364">
    <property type="entry name" value="RBR-type E3 ubiquitin transferase"/>
    <property type="match status" value="1"/>
</dbReference>
<dbReference type="InterPro" id="IPR001841">
    <property type="entry name" value="Znf_RING"/>
</dbReference>
<dbReference type="InterPro" id="IPR017907">
    <property type="entry name" value="Znf_RING_CS"/>
</dbReference>